<feature type="compositionally biased region" description="Basic and acidic residues" evidence="1">
    <location>
        <begin position="2624"/>
        <end position="2635"/>
    </location>
</feature>
<dbReference type="EMBL" id="CP144916">
    <property type="protein sequence ID" value="WWC41234.1"/>
    <property type="molecule type" value="Genomic_DNA"/>
</dbReference>
<keyword evidence="3" id="KW-1185">Reference proteome</keyword>
<gene>
    <name evidence="2" type="ORF">CVIC9261_05905</name>
</gene>
<feature type="compositionally biased region" description="Basic and acidic residues" evidence="1">
    <location>
        <begin position="2675"/>
        <end position="2692"/>
    </location>
</feature>
<organism evidence="2 3">
    <name type="scientific">Campylobacter vicugnae</name>
    <dbReference type="NCBI Taxonomy" id="1660076"/>
    <lineage>
        <taxon>Bacteria</taxon>
        <taxon>Pseudomonadati</taxon>
        <taxon>Campylobacterota</taxon>
        <taxon>Epsilonproteobacteria</taxon>
        <taxon>Campylobacterales</taxon>
        <taxon>Campylobacteraceae</taxon>
        <taxon>Campylobacter</taxon>
    </lineage>
</organism>
<dbReference type="Proteomes" id="UP001318120">
    <property type="component" value="Chromosome"/>
</dbReference>
<feature type="compositionally biased region" description="Basic and acidic residues" evidence="1">
    <location>
        <begin position="1021"/>
        <end position="1039"/>
    </location>
</feature>
<evidence type="ECO:0000313" key="3">
    <source>
        <dbReference type="Proteomes" id="UP001318120"/>
    </source>
</evidence>
<name>A0ABZ2E6A9_9BACT</name>
<feature type="compositionally biased region" description="Basic and acidic residues" evidence="1">
    <location>
        <begin position="2648"/>
        <end position="2662"/>
    </location>
</feature>
<evidence type="ECO:0000256" key="1">
    <source>
        <dbReference type="SAM" id="MobiDB-lite"/>
    </source>
</evidence>
<protein>
    <submittedName>
        <fullName evidence="2">Uncharacterized protein</fullName>
    </submittedName>
</protein>
<feature type="compositionally biased region" description="Low complexity" evidence="1">
    <location>
        <begin position="986"/>
        <end position="1002"/>
    </location>
</feature>
<evidence type="ECO:0000313" key="2">
    <source>
        <dbReference type="EMBL" id="WWC41234.1"/>
    </source>
</evidence>
<feature type="region of interest" description="Disordered" evidence="1">
    <location>
        <begin position="980"/>
        <end position="1068"/>
    </location>
</feature>
<reference evidence="2 3" key="1">
    <citation type="journal article" date="2017" name="Genome Biol. Evol.">
        <title>Comparative Genomic Analysis Identifies a Campylobacter Clade Deficient in Selenium Metabolism.</title>
        <authorList>
            <person name="Miller W.G."/>
            <person name="Yee E."/>
            <person name="Lopes B.S."/>
            <person name="Chapman M.H."/>
            <person name="Huynh S."/>
            <person name="Bono J.L."/>
            <person name="Parker C.T."/>
            <person name="Strachan N.J.C."/>
            <person name="Forbes K.J."/>
        </authorList>
    </citation>
    <scope>NUCLEOTIDE SEQUENCE [LARGE SCALE GENOMIC DNA]</scope>
    <source>
        <strain evidence="2 3">RM9261</strain>
    </source>
</reference>
<accession>A0ABZ2E6A9</accession>
<feature type="region of interest" description="Disordered" evidence="1">
    <location>
        <begin position="2618"/>
        <end position="2701"/>
    </location>
</feature>
<feature type="compositionally biased region" description="Polar residues" evidence="1">
    <location>
        <begin position="2663"/>
        <end position="2674"/>
    </location>
</feature>
<dbReference type="GeneID" id="93113625"/>
<proteinExistence type="predicted"/>
<dbReference type="RefSeq" id="WP_086303086.1">
    <property type="nucleotide sequence ID" value="NZ_CP144916.1"/>
</dbReference>
<sequence>MDKFLNNSLHEKLSLKLEQKSEDKFKRLLGEDPVLDVVDQKIQDIEISQTIADIENVRKTLDLTQKGILTPKDSSLDRILENIHFVKKSEKYEKEKKELEAFKNFKEDYKKDIFSNAILNPYEESLNRDKSTYLADYSLSAKWKDMGLKLAAGIPQGTGLILDYVANHMNSAGKYLLSDTDKSYDEIFAKEQAEHNGFSKFANWITSPLDKQRAKINSQHLIDYDTLMDSYENEGLLSNLALTGSFALDLTPSVAETALMAVPGVGTARGLAALGATYLAEGNKEEQGKKLGRSANQVQGVANTTDVLDIIGAAGQAAFAVPELMMLKHAAGVAKSPTRSVFDAINKTKAKQSIDEFVDNYALAPGKLLYKGAGLAARPAAALGSMATMEAISEVGQESFKKVANEDWWDKSKEENIQDLKESAVLGAIGGATLGGGLRAVTAPIEYVSNKSKEIKIFEATKQKASELSKTLNVKDMFSSSIKETTDSKGNVHQTREVENPLANLPKEEVELRDNIFYNLSQTSLSKYESDPENTAEDSVLNVNKNIPLLNEVFSLGASGFLSHIQKDGIEIPSQEIIYESIERAEQAVNEHIDSIIKTDPNTDTDGVISTLAEFKKKMGNNSALDYYVARQILTNPDKVKQLLARAAGKTSDTPTQNEGEGQTLGSYENMTNAAIKQGQEAAVKGYTQEQLKNLKKASKFISELTGIEELAEEFDKTNTNNSKGSAVVTVQDLLSKINKTIDILSEPIDKNDEFQKSRNNILNTSLSTMLTGTKTSTGEVKEGLAPMLKRIAQRQKEGGEFDSNGKTIGEDRSSLKWWLNSHRAKYGLLTYILKDLKENGAGEAIYTVPKNIDTSGEVNKVFDEVKVYRGRGEIIEYLKTLAAVAKNNTPEEADSESIPGSIAKRANKLIEALNNKGKNKINGQSLMQQVREFISIESGEHVFSTFPRKSKGELEELKNTFRNIRNEVEKEGGAIKAALDLIDPSSSKTDSTTNKDNTTNNEEIIAKKDTQTNPQPKQETNPESKQEARQDTLKEYIKEQITPKQEGRKSSTESNGEAVTKEYKENSQDNQNIGFTLTQTTQYTIKDQLKANKANAYIGYGVVYSSTYTYMNDAKKAGIPVNENINPDKNTKAFVSVNGGNRKSIEENRQKALDTAIKVLEAGGQIIMDTTSNANRDWNKNGEGWVQNGLKNRGYAVKEGKDFNTFSNSRVGNKANNSGDNSSKDIDVDTTITTANTTADINTDTATDNHDDISINTTDIENFKEAFESGAGTEIDEKVLEEINKNANINNIENVEAIKAHTNKMLGSAIEARDGKVKITNKDTEKEVERKAETQSRFLNLEKILKVKENPKSLLSVPNTKLSSTINKINNALKTSFGLKDTLDVSGFISFFNMLDRSKYLDSGKKEYKDINNTITLFSNENVRLSAIVRALGALTDSRFSYSDFKDVKEKYPNLKNRREIPSEPLKYLLRGVSLSDIASDVGKRILSDVGLEINEETATLADTDRIYQELGIVAIMSLEYLGLVNVTGVKYATFYNNTNNENASEKRVILNLENVYTKEGSGNLSTAISFITNLEEDLKLDKSEHESTYSTKPFNVSKFVKTKQGVFALTKKMYKAINAFLNTPFVVENHKDVKEFIEGNEKKLKEFLGYIDLSEYIDKDRNLINGKTPTILYGETRIKYSDIDSVLGKNLQVENSIKHLKDLLNDGSAATDGIYFNKTFSSGRLWLQSATVNPQSNKLHRFLVTLKTQTKTEKLNDEGNLSDSTYIAIAQAFGYKTDKETGAINVGKAIVDTEGLRDKVAEALSNGGEITLGNGTKLEIEEIGHALNALFNIEKFLKAKEENPNLTEFKHNIVEEVDGINNGIALKGLTFFVSPKTIKTLLSTGISFFGELSGNKVMPEKFSAEATKNGKANPDKAWDTYEEFAIVTSKGFKKTTEILSTPTSIELANLKAKEKVNALNEKDKEILASNKDKAEVDYAFVNMADRFGISTKEKDKEKLQQLRTNIENFGRAMSGINNLEFVEGDPDTIKKVSKESRKLNKYVVIPSSYGSGLTSNIRSLTTFVVDNFGDWVLRRDKNKEFEKSPEWGIVSSILDSLDTLSPTIKYRDYSGVEQELSDGGLETLKNFVLNNADGIGAAKVTVNGNTITLYDFINSHMEVVTRQGVKESRDTILPGYESVNNTINSIHNLFQVVLTNKYNSIAMETLINSGRLEGINLEGNTIPTHLLTIKEHKEILKTLRKDFPSITVDSKERFGENKEARHVGRISMANMDKVRTSTNEIGIYYPGIYLHSSTRGAKGEYASKPFSMGLSSKSIIFSSVGATPTAIMTQQKDGTDMIEAMGNSADDNGGQVDINDIFDAILRHSSDGSSNKSLISMYNRSQVNEALSSSQLYEQVALAAKVARDMSEIDEDIFNTVLSDKITNGINKTIKDYKKSNESDEKVSPKDILVMYAKGLAAVMHMKYTISEVNKAVVKNLTTVASNMQNGHESDKAKINPEKGEDLLELVENSIINDPYSEQDPKEYILKNLMLDITEPDIAEKLSSIEDMLNSIYDNRIPNNTKDLPNGTIEKFKTEIKELQELINSKILDIRKNLWKVKAKETAKYLTVHIKPLGEGAFSLEPNRDKGTGRDKSLDEDEGRVASDSVVKEEKTIAEEKAEENNSLSSNSPTKNNEIKEDKETDTKSTKEPESNVESQGDMAVITRLANALEELLKPKSQKDKGVEGINPDVAKENTSARVEKVKNKLNEILKVGFGRDINLNTLKGDTRKGFNALKNLFKDKLENFNVDEYLKDPTKYLENLFKDIVGKDSIFDKINKEVLKSFENVDDTKVGDTSMDEFVSQIDLTTDKVSTTQEQMRNIDEANGRAMSKEFSNHLKGVLSELASLASEAVNGVKVKYFKSKGKGHNEGEYLTKLREILIKEGIPLSKGNFTGTAGLEEIYGHELLHAITYYVIKAQAGGNPLTRELSMLHKRYLSVMTPSKLAKHINSGIPSKDLEVANRIMGHFENNTIEGLSEFIAIALSNEAVWNSLKDIEVKSDPNYDNMTFGERVVAKAMKMFNTFFNSIYRKYQDNDTMQKAMLVMATKIAAANSKAEYKLDKEMDYNTLETADTLTTVANSLSSGLDKVDEVTSEKLNKLKDYVKSKGVKLVSVPKSKRRKHNSRWEEIRGLVSILASDVVGDKATQATLSVAHDVGLHYNGIIQYVVSEISQMSDVKRIAEYLSRQRKLLDSNRVVNIKRHAEALEEYFNTPLTLAENQVLGEGMLDTDLSSLLDHYSIDELPDILNNTQSYKEKAYSDMLKEVDNNFKDRVGKYSKDDYKRYITNQANSLAYFMNFQTYRNEVEGAIGVKNPTMIAMAVGTGANLKPNKKVVSAIDKYVTLAALEYLESDVKDLIVEKLRTEPKGMEAMMNYHRTFKAESLDKNFGGNPALMMKGYRYDVIEDYIDIKIAPVSEESLLKSQGFRRVSKEPLRKSPDDNSEERAVYINDFISSTAGFNQQAVSYLGHTGRGSKLSDIYNDKIFRGADVHTVEQEWYDSIVDLTKNSSIAARKLMSPNYSPANFKDKKDSENIMVPIFDENGNLRDFAYLMSKKTKKDLLGLDTSLTKSLSNMSARAVDKYESQKLNERVADELYKDYAEANSAERQYHFVEMSFESKDPYIKEIYKMLEPSFKNYLEEKFDGKIMVRASTMLNFFGQRDMDYRNTANYREKDVPYKKVLLASIDVARQLAKLSKMEIVLRFGSTIYNNFVSNGMTLAMRGVPVTSIVKDQIEGGRLLNKYLKDSNELKKLEAKKRAGGDVRDVEIENLKRELERSPIKDMMDFGLFSTIQTFEDINLEDKDNSWTARQVRKYTVENENIPEGVREWMQKGYDWAFVTDRTVIGKNLTKLVQMGDFVARYALYKHYMRDSKMSKKEALEKVSDEFINYDLPVNKVVKFANDHGFLFFTRYYIVSQKVMAMLASDRPVSASLVVGLQALFNIDFADIFDGNVFTKDLGSLVSNPFINLFNVLSPTGYDLVKGAYSRI</sequence>